<keyword evidence="6" id="KW-1185">Reference proteome</keyword>
<evidence type="ECO:0000313" key="5">
    <source>
        <dbReference type="EMBL" id="BDZ44956.1"/>
    </source>
</evidence>
<organism evidence="5 6">
    <name type="scientific">Naasia aerilata</name>
    <dbReference type="NCBI Taxonomy" id="1162966"/>
    <lineage>
        <taxon>Bacteria</taxon>
        <taxon>Bacillati</taxon>
        <taxon>Actinomycetota</taxon>
        <taxon>Actinomycetes</taxon>
        <taxon>Micrococcales</taxon>
        <taxon>Microbacteriaceae</taxon>
        <taxon>Naasia</taxon>
    </lineage>
</organism>
<comment type="similarity">
    <text evidence="1">Belongs to the low molecular weight phosphotyrosine protein phosphatase family.</text>
</comment>
<keyword evidence="2" id="KW-0378">Hydrolase</keyword>
<evidence type="ECO:0000256" key="2">
    <source>
        <dbReference type="ARBA" id="ARBA00022801"/>
    </source>
</evidence>
<dbReference type="Proteomes" id="UP001321498">
    <property type="component" value="Chromosome"/>
</dbReference>
<accession>A0ABM8G9T1</accession>
<gene>
    <name evidence="5" type="ORF">GCM10025866_08650</name>
</gene>
<dbReference type="PANTHER" id="PTHR11717">
    <property type="entry name" value="LOW MOLECULAR WEIGHT PROTEIN TYROSINE PHOSPHATASE"/>
    <property type="match status" value="1"/>
</dbReference>
<keyword evidence="3" id="KW-0904">Protein phosphatase</keyword>
<dbReference type="Gene3D" id="3.40.50.2300">
    <property type="match status" value="1"/>
</dbReference>
<dbReference type="InterPro" id="IPR023485">
    <property type="entry name" value="Ptyr_pPase"/>
</dbReference>
<dbReference type="SUPFAM" id="SSF52788">
    <property type="entry name" value="Phosphotyrosine protein phosphatases I"/>
    <property type="match status" value="1"/>
</dbReference>
<evidence type="ECO:0000256" key="3">
    <source>
        <dbReference type="ARBA" id="ARBA00022912"/>
    </source>
</evidence>
<reference evidence="6" key="1">
    <citation type="journal article" date="2019" name="Int. J. Syst. Evol. Microbiol.">
        <title>The Global Catalogue of Microorganisms (GCM) 10K type strain sequencing project: providing services to taxonomists for standard genome sequencing and annotation.</title>
        <authorList>
            <consortium name="The Broad Institute Genomics Platform"/>
            <consortium name="The Broad Institute Genome Sequencing Center for Infectious Disease"/>
            <person name="Wu L."/>
            <person name="Ma J."/>
        </authorList>
    </citation>
    <scope>NUCLEOTIDE SEQUENCE [LARGE SCALE GENOMIC DNA]</scope>
    <source>
        <strain evidence="6">NBRC 108725</strain>
    </source>
</reference>
<dbReference type="InterPro" id="IPR017867">
    <property type="entry name" value="Tyr_phospatase_low_mol_wt"/>
</dbReference>
<evidence type="ECO:0000259" key="4">
    <source>
        <dbReference type="SMART" id="SM00226"/>
    </source>
</evidence>
<dbReference type="InterPro" id="IPR036196">
    <property type="entry name" value="Ptyr_pPase_sf"/>
</dbReference>
<feature type="domain" description="Phosphotyrosine protein phosphatase I" evidence="4">
    <location>
        <begin position="3"/>
        <end position="174"/>
    </location>
</feature>
<name>A0ABM8G9T1_9MICO</name>
<dbReference type="PRINTS" id="PR00719">
    <property type="entry name" value="LMWPTPASE"/>
</dbReference>
<dbReference type="Pfam" id="PF01451">
    <property type="entry name" value="LMWPc"/>
    <property type="match status" value="1"/>
</dbReference>
<protein>
    <submittedName>
        <fullName evidence="5">Low molecular weight phosphatase family protein</fullName>
    </submittedName>
</protein>
<dbReference type="EMBL" id="AP027731">
    <property type="protein sequence ID" value="BDZ44956.1"/>
    <property type="molecule type" value="Genomic_DNA"/>
</dbReference>
<evidence type="ECO:0000256" key="1">
    <source>
        <dbReference type="ARBA" id="ARBA00011063"/>
    </source>
</evidence>
<evidence type="ECO:0000313" key="6">
    <source>
        <dbReference type="Proteomes" id="UP001321498"/>
    </source>
</evidence>
<dbReference type="PANTHER" id="PTHR11717:SF31">
    <property type="entry name" value="LOW MOLECULAR WEIGHT PROTEIN-TYROSINE-PHOSPHATASE ETP-RELATED"/>
    <property type="match status" value="1"/>
</dbReference>
<proteinExistence type="inferred from homology"/>
<sequence length="179" mass="19211">MAFPVLLVCSGNICRSPIAEQLLRARVEAPVEFGSAGTLARPGMPMTDEAALMSRQHGGEPDGHLARRVTRELVQSSGLILTAAREHRARVVELFPRASAYTFTLRQFARLAAMAEVPEGDGRSVVAAVAARRGFAAPVAPDQDDVPDPYRRPLAEYEVAAALIDDAVRSVAPALARVR</sequence>
<dbReference type="InterPro" id="IPR050438">
    <property type="entry name" value="LMW_PTPase"/>
</dbReference>
<dbReference type="SMART" id="SM00226">
    <property type="entry name" value="LMWPc"/>
    <property type="match status" value="1"/>
</dbReference>